<accession>A0ABS2QAI4</accession>
<proteinExistence type="inferred from homology"/>
<dbReference type="HAMAP" id="MF_00484">
    <property type="entry name" value="Glycogen_synth"/>
    <property type="match status" value="1"/>
</dbReference>
<feature type="domain" description="Glycosyl transferase family 1" evidence="8">
    <location>
        <begin position="291"/>
        <end position="436"/>
    </location>
</feature>
<evidence type="ECO:0000256" key="2">
    <source>
        <dbReference type="ARBA" id="ARBA00002764"/>
    </source>
</evidence>
<evidence type="ECO:0000256" key="6">
    <source>
        <dbReference type="ARBA" id="ARBA00023056"/>
    </source>
</evidence>
<dbReference type="RefSeq" id="WP_205006747.1">
    <property type="nucleotide sequence ID" value="NZ_CBCRXA010000012.1"/>
</dbReference>
<comment type="caution">
    <text evidence="10">The sequence shown here is derived from an EMBL/GenBank/DDBJ whole genome shotgun (WGS) entry which is preliminary data.</text>
</comment>
<evidence type="ECO:0000313" key="10">
    <source>
        <dbReference type="EMBL" id="MBM7658179.1"/>
    </source>
</evidence>
<gene>
    <name evidence="7" type="primary">glgA</name>
    <name evidence="10" type="ORF">JOC27_001632</name>
</gene>
<feature type="binding site" evidence="7">
    <location>
        <position position="15"/>
    </location>
    <ligand>
        <name>ADP-alpha-D-glucose</name>
        <dbReference type="ChEBI" id="CHEBI:57498"/>
    </ligand>
</feature>
<comment type="pathway">
    <text evidence="7">Glycan biosynthesis; glycogen biosynthesis.</text>
</comment>
<dbReference type="EMBL" id="JAFBEV010000013">
    <property type="protein sequence ID" value="MBM7658179.1"/>
    <property type="molecule type" value="Genomic_DNA"/>
</dbReference>
<dbReference type="EC" id="2.4.1.21" evidence="7"/>
<dbReference type="Pfam" id="PF08323">
    <property type="entry name" value="Glyco_transf_5"/>
    <property type="match status" value="1"/>
</dbReference>
<dbReference type="NCBIfam" id="NF001899">
    <property type="entry name" value="PRK00654.1-2"/>
    <property type="match status" value="1"/>
</dbReference>
<sequence length="481" mass="55088">MHVLFAASECVPFIKTGGLGDVVGALPKALLRQNAEVSVILPKYEDIAPKYLEQMTFLRSITVPVGWRKQYCGIFYLQTDGLTYYFLDNEYYFKRHGCYGYYDDGERFAFFSRAVLDVLPYLFTRPDVIHCHDWQTGPICALLKSNYFQSQKFYQKIKTVFTIHNLQYQGVYPRSVLHDLLDLDDWYFQPNGLEFYGNVSYMKAGLAFADRLSTVSATYAAEIQMPYYGEKLDGFLRWRNHDLHGIVNGIDRVRYNPNDDPALIFPYANPEGKKANKAALQDQLGLPVDQGIPMVAMITRLVDQKGIDIVLRVFHEMVDSGIQFVLLGTGDSDYEQAFRHLATQYPNSVSCNIYFDDALARRIYAASDLFLMPSKFEPCGIGQLLAMRYGSLPIVRETGGLKDTVVPYNEYTGDGYGFSFANYNAHDMLHVVRQAVRFYKDHPSDWYRIVQQAMQLDFGWDTSATAYLNLYHSLTGDRIQV</sequence>
<protein>
    <recommendedName>
        <fullName evidence="7">Glycogen synthase</fullName>
        <ecNumber evidence="7">2.4.1.21</ecNumber>
    </recommendedName>
    <alternativeName>
        <fullName evidence="7">Starch [bacterial glycogen] synthase</fullName>
    </alternativeName>
</protein>
<evidence type="ECO:0000256" key="5">
    <source>
        <dbReference type="ARBA" id="ARBA00022679"/>
    </source>
</evidence>
<evidence type="ECO:0000256" key="7">
    <source>
        <dbReference type="HAMAP-Rule" id="MF_00484"/>
    </source>
</evidence>
<dbReference type="InterPro" id="IPR011835">
    <property type="entry name" value="GS/SS"/>
</dbReference>
<dbReference type="NCBIfam" id="NF001898">
    <property type="entry name" value="PRK00654.1-1"/>
    <property type="match status" value="1"/>
</dbReference>
<dbReference type="InterPro" id="IPR013534">
    <property type="entry name" value="Starch_synth_cat_dom"/>
</dbReference>
<evidence type="ECO:0000256" key="4">
    <source>
        <dbReference type="ARBA" id="ARBA00022676"/>
    </source>
</evidence>
<dbReference type="CDD" id="cd03791">
    <property type="entry name" value="GT5_Glycogen_synthase_DULL1-like"/>
    <property type="match status" value="1"/>
</dbReference>
<dbReference type="NCBIfam" id="TIGR02095">
    <property type="entry name" value="glgA"/>
    <property type="match status" value="1"/>
</dbReference>
<evidence type="ECO:0000259" key="9">
    <source>
        <dbReference type="Pfam" id="PF08323"/>
    </source>
</evidence>
<dbReference type="Proteomes" id="UP000823201">
    <property type="component" value="Unassembled WGS sequence"/>
</dbReference>
<organism evidence="10 11">
    <name type="scientific">Sporolactobacillus spathodeae</name>
    <dbReference type="NCBI Taxonomy" id="1465502"/>
    <lineage>
        <taxon>Bacteria</taxon>
        <taxon>Bacillati</taxon>
        <taxon>Bacillota</taxon>
        <taxon>Bacilli</taxon>
        <taxon>Bacillales</taxon>
        <taxon>Sporolactobacillaceae</taxon>
        <taxon>Sporolactobacillus</taxon>
    </lineage>
</organism>
<dbReference type="GO" id="GO:0009011">
    <property type="term" value="F:alpha-1,4-glucan glucosyltransferase (ADP-glucose donor) activity"/>
    <property type="evidence" value="ECO:0007669"/>
    <property type="project" value="UniProtKB-EC"/>
</dbReference>
<feature type="domain" description="Starch synthase catalytic" evidence="9">
    <location>
        <begin position="2"/>
        <end position="237"/>
    </location>
</feature>
<dbReference type="Gene3D" id="3.40.50.2000">
    <property type="entry name" value="Glycogen Phosphorylase B"/>
    <property type="match status" value="2"/>
</dbReference>
<dbReference type="InterPro" id="IPR001296">
    <property type="entry name" value="Glyco_trans_1"/>
</dbReference>
<keyword evidence="5 7" id="KW-0808">Transferase</keyword>
<evidence type="ECO:0000256" key="3">
    <source>
        <dbReference type="ARBA" id="ARBA00010281"/>
    </source>
</evidence>
<comment type="similarity">
    <text evidence="3 7">Belongs to the glycosyltransferase 1 family. Bacterial/plant glycogen synthase subfamily.</text>
</comment>
<reference evidence="10 11" key="1">
    <citation type="submission" date="2021-01" db="EMBL/GenBank/DDBJ databases">
        <title>Genomic Encyclopedia of Type Strains, Phase IV (KMG-IV): sequencing the most valuable type-strain genomes for metagenomic binning, comparative biology and taxonomic classification.</title>
        <authorList>
            <person name="Goeker M."/>
        </authorList>
    </citation>
    <scope>NUCLEOTIDE SEQUENCE [LARGE SCALE GENOMIC DNA]</scope>
    <source>
        <strain evidence="10 11">DSM 100968</strain>
    </source>
</reference>
<dbReference type="PANTHER" id="PTHR45825:SF11">
    <property type="entry name" value="ALPHA AMYLASE DOMAIN-CONTAINING PROTEIN"/>
    <property type="match status" value="1"/>
</dbReference>
<name>A0ABS2QAI4_9BACL</name>
<keyword evidence="11" id="KW-1185">Reference proteome</keyword>
<evidence type="ECO:0000256" key="1">
    <source>
        <dbReference type="ARBA" id="ARBA00001478"/>
    </source>
</evidence>
<evidence type="ECO:0000313" key="11">
    <source>
        <dbReference type="Proteomes" id="UP000823201"/>
    </source>
</evidence>
<keyword evidence="6 7" id="KW-0320">Glycogen biosynthesis</keyword>
<dbReference type="SUPFAM" id="SSF53756">
    <property type="entry name" value="UDP-Glycosyltransferase/glycogen phosphorylase"/>
    <property type="match status" value="1"/>
</dbReference>
<keyword evidence="4 7" id="KW-0328">Glycosyltransferase</keyword>
<comment type="function">
    <text evidence="2 7">Synthesizes alpha-1,4-glucan chains using ADP-glucose.</text>
</comment>
<dbReference type="PANTHER" id="PTHR45825">
    <property type="entry name" value="GRANULE-BOUND STARCH SYNTHASE 1, CHLOROPLASTIC/AMYLOPLASTIC"/>
    <property type="match status" value="1"/>
</dbReference>
<dbReference type="Pfam" id="PF00534">
    <property type="entry name" value="Glycos_transf_1"/>
    <property type="match status" value="1"/>
</dbReference>
<evidence type="ECO:0000259" key="8">
    <source>
        <dbReference type="Pfam" id="PF00534"/>
    </source>
</evidence>
<comment type="catalytic activity">
    <reaction evidence="1 7">
        <text>[(1-&gt;4)-alpha-D-glucosyl](n) + ADP-alpha-D-glucose = [(1-&gt;4)-alpha-D-glucosyl](n+1) + ADP + H(+)</text>
        <dbReference type="Rhea" id="RHEA:18189"/>
        <dbReference type="Rhea" id="RHEA-COMP:9584"/>
        <dbReference type="Rhea" id="RHEA-COMP:9587"/>
        <dbReference type="ChEBI" id="CHEBI:15378"/>
        <dbReference type="ChEBI" id="CHEBI:15444"/>
        <dbReference type="ChEBI" id="CHEBI:57498"/>
        <dbReference type="ChEBI" id="CHEBI:456216"/>
        <dbReference type="EC" id="2.4.1.21"/>
    </reaction>
</comment>